<evidence type="ECO:0000313" key="1">
    <source>
        <dbReference type="EMBL" id="CAD7233160.1"/>
    </source>
</evidence>
<dbReference type="AlphaFoldDB" id="A0A7R8WLK6"/>
<organism evidence="1">
    <name type="scientific">Cyprideis torosa</name>
    <dbReference type="NCBI Taxonomy" id="163714"/>
    <lineage>
        <taxon>Eukaryota</taxon>
        <taxon>Metazoa</taxon>
        <taxon>Ecdysozoa</taxon>
        <taxon>Arthropoda</taxon>
        <taxon>Crustacea</taxon>
        <taxon>Oligostraca</taxon>
        <taxon>Ostracoda</taxon>
        <taxon>Podocopa</taxon>
        <taxon>Podocopida</taxon>
        <taxon>Cytherocopina</taxon>
        <taxon>Cytheroidea</taxon>
        <taxon>Cytherideidae</taxon>
        <taxon>Cyprideis</taxon>
    </lineage>
</organism>
<dbReference type="EMBL" id="OB665746">
    <property type="protein sequence ID" value="CAD7233160.1"/>
    <property type="molecule type" value="Genomic_DNA"/>
</dbReference>
<protein>
    <submittedName>
        <fullName evidence="1">Uncharacterized protein</fullName>
    </submittedName>
</protein>
<reference evidence="1" key="1">
    <citation type="submission" date="2020-11" db="EMBL/GenBank/DDBJ databases">
        <authorList>
            <person name="Tran Van P."/>
        </authorList>
    </citation>
    <scope>NUCLEOTIDE SEQUENCE</scope>
</reference>
<proteinExistence type="predicted"/>
<gene>
    <name evidence="1" type="ORF">CTOB1V02_LOCUS10983</name>
</gene>
<name>A0A7R8WLK6_9CRUS</name>
<sequence length="95" mass="10848">MEVVPEKEPSIRTILTLKKLLFVKSDHLIKDLNKSRWPHGARGLVVPFVMGLSACSLPHDVQCFRALCAHIRRTYTLMPTCSCPNHLPLFPFEHL</sequence>
<accession>A0A7R8WLK6</accession>